<sequence>MSQFIQIQQNDTVILNRFVEYLQKQGLCVGREGTYLGEGIWSSFEKHNTEQVLSDFKNSIANYPVQPSATVRAGR</sequence>
<proteinExistence type="predicted"/>
<evidence type="ECO:0000313" key="1">
    <source>
        <dbReference type="EMBL" id="RRB13910.1"/>
    </source>
</evidence>
<dbReference type="EMBL" id="RQJP01000003">
    <property type="protein sequence ID" value="RRB13910.1"/>
    <property type="molecule type" value="Genomic_DNA"/>
</dbReference>
<dbReference type="AlphaFoldDB" id="A0A3P1CL41"/>
<comment type="caution">
    <text evidence="1">The sequence shown here is derived from an EMBL/GenBank/DDBJ whole genome shotgun (WGS) entry which is preliminary data.</text>
</comment>
<reference evidence="1 2" key="1">
    <citation type="submission" date="2018-11" db="EMBL/GenBank/DDBJ databases">
        <authorList>
            <person name="Zhou Z."/>
            <person name="Wang G."/>
        </authorList>
    </citation>
    <scope>NUCLEOTIDE SEQUENCE [LARGE SCALE GENOMIC DNA]</scope>
    <source>
        <strain evidence="1 2">KCTC42998</strain>
    </source>
</reference>
<organism evidence="1 2">
    <name type="scientific">Larkinella knui</name>
    <dbReference type="NCBI Taxonomy" id="2025310"/>
    <lineage>
        <taxon>Bacteria</taxon>
        <taxon>Pseudomonadati</taxon>
        <taxon>Bacteroidota</taxon>
        <taxon>Cytophagia</taxon>
        <taxon>Cytophagales</taxon>
        <taxon>Spirosomataceae</taxon>
        <taxon>Larkinella</taxon>
    </lineage>
</organism>
<dbReference type="Proteomes" id="UP000274271">
    <property type="component" value="Unassembled WGS sequence"/>
</dbReference>
<accession>A0A3P1CL41</accession>
<evidence type="ECO:0000313" key="2">
    <source>
        <dbReference type="Proteomes" id="UP000274271"/>
    </source>
</evidence>
<keyword evidence="2" id="KW-1185">Reference proteome</keyword>
<gene>
    <name evidence="1" type="ORF">EHT87_16790</name>
</gene>
<name>A0A3P1CL41_9BACT</name>
<dbReference type="OrthoDB" id="965132at2"/>
<dbReference type="RefSeq" id="WP_124907807.1">
    <property type="nucleotide sequence ID" value="NZ_RQJP01000003.1"/>
</dbReference>
<protein>
    <submittedName>
        <fullName evidence="1">Uncharacterized protein</fullName>
    </submittedName>
</protein>